<dbReference type="InterPro" id="IPR039611">
    <property type="entry name" value="VQ_4/11/13/19/31/33"/>
</dbReference>
<reference evidence="6 7" key="1">
    <citation type="journal article" date="2021" name="Nat. Commun.">
        <title>Incipient diploidization of the medicinal plant Perilla within 10,000 years.</title>
        <authorList>
            <person name="Zhang Y."/>
            <person name="Shen Q."/>
            <person name="Leng L."/>
            <person name="Zhang D."/>
            <person name="Chen S."/>
            <person name="Shi Y."/>
            <person name="Ning Z."/>
            <person name="Chen S."/>
        </authorList>
    </citation>
    <scope>NUCLEOTIDE SEQUENCE [LARGE SCALE GENOMIC DNA]</scope>
    <source>
        <strain evidence="7">cv. PC099</strain>
    </source>
</reference>
<name>A0AAD4ILT7_PERFH</name>
<keyword evidence="7" id="KW-1185">Reference proteome</keyword>
<dbReference type="PANTHER" id="PTHR33402:SF19">
    <property type="entry name" value="VQ MOTIF-CONTAINING PROTEIN 11"/>
    <property type="match status" value="1"/>
</dbReference>
<feature type="compositionally biased region" description="Low complexity" evidence="4">
    <location>
        <begin position="1"/>
        <end position="15"/>
    </location>
</feature>
<dbReference type="InterPro" id="IPR008889">
    <property type="entry name" value="VQ"/>
</dbReference>
<dbReference type="Proteomes" id="UP001190926">
    <property type="component" value="Unassembled WGS sequence"/>
</dbReference>
<dbReference type="EMBL" id="SDAM02029689">
    <property type="protein sequence ID" value="KAH6754909.1"/>
    <property type="molecule type" value="Genomic_DNA"/>
</dbReference>
<evidence type="ECO:0000256" key="2">
    <source>
        <dbReference type="ARBA" id="ARBA00022553"/>
    </source>
</evidence>
<comment type="subcellular location">
    <subcellularLocation>
        <location evidence="1">Nucleus</location>
    </subcellularLocation>
</comment>
<evidence type="ECO:0000256" key="1">
    <source>
        <dbReference type="ARBA" id="ARBA00004123"/>
    </source>
</evidence>
<sequence length="180" mass="19455">MAAASSPNNSSNTPTIHSFSNGFDPDTTFVQADPENFRAIVQRLTGAGTGTPSSGENGHRRPAFNLHKRRPTARKLEMIKLHNENGGSGATAALHSLSLSARNHRSSLGEHTVVYSPVSPLEYEAARGSPAASTTTEEEERAIAAKGFYFHRSPINTPAGSDPPELLQLFPLYSHRENYD</sequence>
<feature type="region of interest" description="Disordered" evidence="4">
    <location>
        <begin position="46"/>
        <end position="71"/>
    </location>
</feature>
<dbReference type="GO" id="GO:0005634">
    <property type="term" value="C:nucleus"/>
    <property type="evidence" value="ECO:0007669"/>
    <property type="project" value="UniProtKB-SubCell"/>
</dbReference>
<dbReference type="AlphaFoldDB" id="A0AAD4ILT7"/>
<evidence type="ECO:0000259" key="5">
    <source>
        <dbReference type="Pfam" id="PF05678"/>
    </source>
</evidence>
<proteinExistence type="predicted"/>
<dbReference type="Pfam" id="PF05678">
    <property type="entry name" value="VQ"/>
    <property type="match status" value="1"/>
</dbReference>
<feature type="region of interest" description="Disordered" evidence="4">
    <location>
        <begin position="1"/>
        <end position="30"/>
    </location>
</feature>
<feature type="compositionally biased region" description="Basic residues" evidence="4">
    <location>
        <begin position="60"/>
        <end position="71"/>
    </location>
</feature>
<accession>A0AAD4ILT7</accession>
<comment type="caution">
    <text evidence="6">The sequence shown here is derived from an EMBL/GenBank/DDBJ whole genome shotgun (WGS) entry which is preliminary data.</text>
</comment>
<keyword evidence="3" id="KW-0539">Nucleus</keyword>
<evidence type="ECO:0000313" key="6">
    <source>
        <dbReference type="EMBL" id="KAH6754909.1"/>
    </source>
</evidence>
<keyword evidence="2" id="KW-0597">Phosphoprotein</keyword>
<feature type="domain" description="VQ" evidence="5">
    <location>
        <begin position="26"/>
        <end position="48"/>
    </location>
</feature>
<protein>
    <recommendedName>
        <fullName evidence="5">VQ domain-containing protein</fullName>
    </recommendedName>
</protein>
<gene>
    <name evidence="6" type="ORF">C2S53_019541</name>
</gene>
<organism evidence="6 7">
    <name type="scientific">Perilla frutescens var. hirtella</name>
    <name type="common">Perilla citriodora</name>
    <name type="synonym">Perilla setoyensis</name>
    <dbReference type="NCBI Taxonomy" id="608512"/>
    <lineage>
        <taxon>Eukaryota</taxon>
        <taxon>Viridiplantae</taxon>
        <taxon>Streptophyta</taxon>
        <taxon>Embryophyta</taxon>
        <taxon>Tracheophyta</taxon>
        <taxon>Spermatophyta</taxon>
        <taxon>Magnoliopsida</taxon>
        <taxon>eudicotyledons</taxon>
        <taxon>Gunneridae</taxon>
        <taxon>Pentapetalae</taxon>
        <taxon>asterids</taxon>
        <taxon>lamiids</taxon>
        <taxon>Lamiales</taxon>
        <taxon>Lamiaceae</taxon>
        <taxon>Nepetoideae</taxon>
        <taxon>Elsholtzieae</taxon>
        <taxon>Perilla</taxon>
    </lineage>
</organism>
<evidence type="ECO:0000256" key="4">
    <source>
        <dbReference type="SAM" id="MobiDB-lite"/>
    </source>
</evidence>
<evidence type="ECO:0000256" key="3">
    <source>
        <dbReference type="ARBA" id="ARBA00023242"/>
    </source>
</evidence>
<evidence type="ECO:0000313" key="7">
    <source>
        <dbReference type="Proteomes" id="UP001190926"/>
    </source>
</evidence>
<dbReference type="PANTHER" id="PTHR33402">
    <property type="entry name" value="VQ MOTIF-CONTAINING PROTEIN 11-LIKE"/>
    <property type="match status" value="1"/>
</dbReference>